<dbReference type="AlphaFoldDB" id="A0A939KR21"/>
<protein>
    <submittedName>
        <fullName evidence="1">Uncharacterized protein</fullName>
    </submittedName>
</protein>
<organism evidence="1 2">
    <name type="scientific">Acetobacter garciniae</name>
    <dbReference type="NCBI Taxonomy" id="2817435"/>
    <lineage>
        <taxon>Bacteria</taxon>
        <taxon>Pseudomonadati</taxon>
        <taxon>Pseudomonadota</taxon>
        <taxon>Alphaproteobacteria</taxon>
        <taxon>Acetobacterales</taxon>
        <taxon>Acetobacteraceae</taxon>
        <taxon>Acetobacter</taxon>
    </lineage>
</organism>
<accession>A0A939KR21</accession>
<gene>
    <name evidence="1" type="ORF">J2D77_13975</name>
</gene>
<name>A0A939KR21_9PROT</name>
<keyword evidence="2" id="KW-1185">Reference proteome</keyword>
<reference evidence="1" key="1">
    <citation type="submission" date="2021-03" db="EMBL/GenBank/DDBJ databases">
        <title>The complete genome sequence of Acetobacter sp. TBRC 12339.</title>
        <authorList>
            <person name="Charoenyingcharoen P."/>
            <person name="Yukphan P."/>
        </authorList>
    </citation>
    <scope>NUCLEOTIDE SEQUENCE</scope>
    <source>
        <strain evidence="1">TBRC 12339</strain>
    </source>
</reference>
<dbReference type="EMBL" id="JAFVMH010000008">
    <property type="protein sequence ID" value="MBO1326259.1"/>
    <property type="molecule type" value="Genomic_DNA"/>
</dbReference>
<comment type="caution">
    <text evidence="1">The sequence shown here is derived from an EMBL/GenBank/DDBJ whole genome shotgun (WGS) entry which is preliminary data.</text>
</comment>
<evidence type="ECO:0000313" key="1">
    <source>
        <dbReference type="EMBL" id="MBO1326259.1"/>
    </source>
</evidence>
<evidence type="ECO:0000313" key="2">
    <source>
        <dbReference type="Proteomes" id="UP000664073"/>
    </source>
</evidence>
<dbReference type="Proteomes" id="UP000664073">
    <property type="component" value="Unassembled WGS sequence"/>
</dbReference>
<dbReference type="RefSeq" id="WP_207846925.1">
    <property type="nucleotide sequence ID" value="NZ_JAFVMH010000008.1"/>
</dbReference>
<proteinExistence type="predicted"/>
<sequence length="119" mass="12727">MIDIERLIDALSDLMAGRGYTISADGTEPMMPRQALAPDCLLPVLVRLAEEKWRTDAGAVSFGLAIDPDDRAFCGHTLRAVHHAPVAILVLCVDQVLRTVADEEGVVTLDALQAHAAAP</sequence>